<protein>
    <submittedName>
        <fullName evidence="2">Uncharacterized protein</fullName>
    </submittedName>
</protein>
<dbReference type="Proteomes" id="UP000257014">
    <property type="component" value="Unassembled WGS sequence"/>
</dbReference>
<dbReference type="AlphaFoldDB" id="A0A3E0K5K2"/>
<feature type="compositionally biased region" description="Basic residues" evidence="1">
    <location>
        <begin position="44"/>
        <end position="55"/>
    </location>
</feature>
<evidence type="ECO:0000313" key="2">
    <source>
        <dbReference type="EMBL" id="REJ29370.1"/>
    </source>
</evidence>
<dbReference type="EMBL" id="QEWE01000014">
    <property type="protein sequence ID" value="REJ29370.1"/>
    <property type="molecule type" value="Genomic_DNA"/>
</dbReference>
<evidence type="ECO:0000256" key="1">
    <source>
        <dbReference type="SAM" id="MobiDB-lite"/>
    </source>
</evidence>
<feature type="region of interest" description="Disordered" evidence="1">
    <location>
        <begin position="1"/>
        <end position="63"/>
    </location>
</feature>
<sequence>MPAPSGTAERNPEPSHHRGARSPLSGRPADPGARRFSAAEKPVRGRRRKLVRRGFRGPFRDRGRIQKQEFAGIPPAAERYMKRGTGRLLPASPAALTVWNFAGKRLCRQSAERPPASAFLCRPVKGPRINN</sequence>
<gene>
    <name evidence="2" type="ORF">C6P37_05335</name>
</gene>
<evidence type="ECO:0000313" key="3">
    <source>
        <dbReference type="Proteomes" id="UP000257014"/>
    </source>
</evidence>
<name>A0A3E0K5K2_9BACI</name>
<organism evidence="2 3">
    <name type="scientific">Caldibacillus debilis</name>
    <dbReference type="NCBI Taxonomy" id="301148"/>
    <lineage>
        <taxon>Bacteria</taxon>
        <taxon>Bacillati</taxon>
        <taxon>Bacillota</taxon>
        <taxon>Bacilli</taxon>
        <taxon>Bacillales</taxon>
        <taxon>Bacillaceae</taxon>
        <taxon>Caldibacillus</taxon>
    </lineage>
</organism>
<proteinExistence type="predicted"/>
<reference evidence="2 3" key="1">
    <citation type="submission" date="2018-03" db="EMBL/GenBank/DDBJ databases">
        <authorList>
            <person name="Keele B.F."/>
        </authorList>
    </citation>
    <scope>NUCLEOTIDE SEQUENCE [LARGE SCALE GENOMIC DNA]</scope>
    <source>
        <strain evidence="2">ZCTH4_d</strain>
    </source>
</reference>
<accession>A0A3E0K5K2</accession>
<comment type="caution">
    <text evidence="2">The sequence shown here is derived from an EMBL/GenBank/DDBJ whole genome shotgun (WGS) entry which is preliminary data.</text>
</comment>